<name>A0A0F9MPD7_9ZZZZ</name>
<dbReference type="AlphaFoldDB" id="A0A0F9MPD7"/>
<protein>
    <submittedName>
        <fullName evidence="1">Uncharacterized protein</fullName>
    </submittedName>
</protein>
<reference evidence="1" key="1">
    <citation type="journal article" date="2015" name="Nature">
        <title>Complex archaea that bridge the gap between prokaryotes and eukaryotes.</title>
        <authorList>
            <person name="Spang A."/>
            <person name="Saw J.H."/>
            <person name="Jorgensen S.L."/>
            <person name="Zaremba-Niedzwiedzka K."/>
            <person name="Martijn J."/>
            <person name="Lind A.E."/>
            <person name="van Eijk R."/>
            <person name="Schleper C."/>
            <person name="Guy L."/>
            <person name="Ettema T.J."/>
        </authorList>
    </citation>
    <scope>NUCLEOTIDE SEQUENCE</scope>
</reference>
<gene>
    <name evidence="1" type="ORF">LCGC14_1434830</name>
</gene>
<organism evidence="1">
    <name type="scientific">marine sediment metagenome</name>
    <dbReference type="NCBI Taxonomy" id="412755"/>
    <lineage>
        <taxon>unclassified sequences</taxon>
        <taxon>metagenomes</taxon>
        <taxon>ecological metagenomes</taxon>
    </lineage>
</organism>
<evidence type="ECO:0000313" key="1">
    <source>
        <dbReference type="EMBL" id="KKM71012.1"/>
    </source>
</evidence>
<dbReference type="EMBL" id="LAZR01009711">
    <property type="protein sequence ID" value="KKM71012.1"/>
    <property type="molecule type" value="Genomic_DNA"/>
</dbReference>
<proteinExistence type="predicted"/>
<comment type="caution">
    <text evidence="1">The sequence shown here is derived from an EMBL/GenBank/DDBJ whole genome shotgun (WGS) entry which is preliminary data.</text>
</comment>
<sequence length="89" mass="9333">MIGVSATEVTPETVKKMGVGDLVSIIAGAHAGGCSAYRGKLAVDELNLRFRGPIDTDTSKMPSMPITVSETPRVVVGNVFTGNHDDESE</sequence>
<accession>A0A0F9MPD7</accession>